<dbReference type="GO" id="GO:0046872">
    <property type="term" value="F:metal ion binding"/>
    <property type="evidence" value="ECO:0007669"/>
    <property type="project" value="UniProtKB-KW"/>
</dbReference>
<dbReference type="RefSeq" id="WP_097021835.1">
    <property type="nucleotide sequence ID" value="NZ_OBQJ01000002.1"/>
</dbReference>
<comment type="cofactor">
    <cofactor evidence="2">
        <name>Mn(2+)</name>
        <dbReference type="ChEBI" id="CHEBI:29035"/>
    </cofactor>
    <text evidence="2">The Mn(2+) ion enhances activity.</text>
</comment>
<dbReference type="InterPro" id="IPR036264">
    <property type="entry name" value="Bact_exopeptidase_dim_dom"/>
</dbReference>
<feature type="domain" description="Peptidase M20 dimerisation" evidence="3">
    <location>
        <begin position="179"/>
        <end position="276"/>
    </location>
</feature>
<sequence length="384" mass="41794">MFTQQQLDDAVALRKDLHRHPELKFEEYRTASSVAEMLRTYGYKVTEGIATTGVMAELDTGREGPVIAFRADMDALPIHEANAFEHHSTYQGVMHACGHDGHTAALMLAARAISEMRDSLCGHLKLILQPGEEGGNGAARMIEAGVLDHPRVDAIFGYHNRPDFSEGLLFVKPGPAMGGNDTYRVIIKGRSGHAAMPHLACDPVYVGSTLVQQLQGLVGRHKSPLEAGVITVAAFHAGDAANVIPGHAELTINIRSDRPSSHDALAGKLEQVVRGVCEAHNATYQLEHIHQIPPLINDTQWSTRVLDIAERHAIGTAIEKLDVMPTMGAEDFAFYLREVPGCFFFVGNGNSAYLHNDQYDFNDAILPVAGGMFVALAKELLAHR</sequence>
<keyword evidence="2" id="KW-0479">Metal-binding</keyword>
<accession>A0A285VFY1</accession>
<keyword evidence="2" id="KW-0464">Manganese</keyword>
<dbReference type="InterPro" id="IPR017439">
    <property type="entry name" value="Amidohydrolase"/>
</dbReference>
<evidence type="ECO:0000256" key="2">
    <source>
        <dbReference type="PIRSR" id="PIRSR005962-1"/>
    </source>
</evidence>
<dbReference type="InterPro" id="IPR002933">
    <property type="entry name" value="Peptidase_M20"/>
</dbReference>
<feature type="binding site" evidence="2">
    <location>
        <position position="355"/>
    </location>
    <ligand>
        <name>Mn(2+)</name>
        <dbReference type="ChEBI" id="CHEBI:29035"/>
        <label>2</label>
    </ligand>
</feature>
<dbReference type="Pfam" id="PF07687">
    <property type="entry name" value="M20_dimer"/>
    <property type="match status" value="1"/>
</dbReference>
<dbReference type="InterPro" id="IPR011650">
    <property type="entry name" value="Peptidase_M20_dimer"/>
</dbReference>
<feature type="binding site" evidence="2">
    <location>
        <position position="99"/>
    </location>
    <ligand>
        <name>Mn(2+)</name>
        <dbReference type="ChEBI" id="CHEBI:29035"/>
        <label>2</label>
    </ligand>
</feature>
<protein>
    <submittedName>
        <fullName evidence="4">Hippurate hydrolase</fullName>
    </submittedName>
</protein>
<name>A0A285VFY1_9GAMM</name>
<evidence type="ECO:0000256" key="1">
    <source>
        <dbReference type="ARBA" id="ARBA00022801"/>
    </source>
</evidence>
<dbReference type="PIRSF" id="PIRSF005962">
    <property type="entry name" value="Pept_M20D_amidohydro"/>
    <property type="match status" value="1"/>
</dbReference>
<feature type="binding site" evidence="2">
    <location>
        <position position="159"/>
    </location>
    <ligand>
        <name>Mn(2+)</name>
        <dbReference type="ChEBI" id="CHEBI:29035"/>
        <label>2</label>
    </ligand>
</feature>
<dbReference type="OrthoDB" id="9777385at2"/>
<dbReference type="SUPFAM" id="SSF53187">
    <property type="entry name" value="Zn-dependent exopeptidases"/>
    <property type="match status" value="1"/>
</dbReference>
<dbReference type="Gene3D" id="3.40.630.10">
    <property type="entry name" value="Zn peptidases"/>
    <property type="match status" value="1"/>
</dbReference>
<dbReference type="PANTHER" id="PTHR11014">
    <property type="entry name" value="PEPTIDASE M20 FAMILY MEMBER"/>
    <property type="match status" value="1"/>
</dbReference>
<dbReference type="AlphaFoldDB" id="A0A285VFY1"/>
<evidence type="ECO:0000313" key="5">
    <source>
        <dbReference type="Proteomes" id="UP000219023"/>
    </source>
</evidence>
<dbReference type="SUPFAM" id="SSF55031">
    <property type="entry name" value="Bacterial exopeptidase dimerisation domain"/>
    <property type="match status" value="1"/>
</dbReference>
<dbReference type="GO" id="GO:0019877">
    <property type="term" value="P:diaminopimelate biosynthetic process"/>
    <property type="evidence" value="ECO:0007669"/>
    <property type="project" value="UniProtKB-ARBA"/>
</dbReference>
<evidence type="ECO:0000313" key="4">
    <source>
        <dbReference type="EMBL" id="SOC52857.1"/>
    </source>
</evidence>
<evidence type="ECO:0000259" key="3">
    <source>
        <dbReference type="Pfam" id="PF07687"/>
    </source>
</evidence>
<feature type="binding site" evidence="2">
    <location>
        <position position="97"/>
    </location>
    <ligand>
        <name>Mn(2+)</name>
        <dbReference type="ChEBI" id="CHEBI:29035"/>
        <label>2</label>
    </ligand>
</feature>
<proteinExistence type="predicted"/>
<dbReference type="EMBL" id="OBQJ01000002">
    <property type="protein sequence ID" value="SOC52857.1"/>
    <property type="molecule type" value="Genomic_DNA"/>
</dbReference>
<dbReference type="PANTHER" id="PTHR11014:SF63">
    <property type="entry name" value="METALLOPEPTIDASE, PUTATIVE (AFU_ORTHOLOGUE AFUA_6G09600)-RELATED"/>
    <property type="match status" value="1"/>
</dbReference>
<dbReference type="FunFam" id="3.30.70.360:FF:000001">
    <property type="entry name" value="N-acetyldiaminopimelate deacetylase"/>
    <property type="match status" value="1"/>
</dbReference>
<dbReference type="GO" id="GO:0050118">
    <property type="term" value="F:N-acetyldiaminopimelate deacetylase activity"/>
    <property type="evidence" value="ECO:0007669"/>
    <property type="project" value="UniProtKB-ARBA"/>
</dbReference>
<feature type="binding site" evidence="2">
    <location>
        <position position="133"/>
    </location>
    <ligand>
        <name>Mn(2+)</name>
        <dbReference type="ChEBI" id="CHEBI:29035"/>
        <label>2</label>
    </ligand>
</feature>
<dbReference type="Proteomes" id="UP000219023">
    <property type="component" value="Unassembled WGS sequence"/>
</dbReference>
<gene>
    <name evidence="4" type="ORF">SAMN05421509_1029</name>
</gene>
<dbReference type="Gene3D" id="3.30.70.360">
    <property type="match status" value="1"/>
</dbReference>
<organism evidence="4 5">
    <name type="scientific">Chromohalobacter canadensis</name>
    <dbReference type="NCBI Taxonomy" id="141389"/>
    <lineage>
        <taxon>Bacteria</taxon>
        <taxon>Pseudomonadati</taxon>
        <taxon>Pseudomonadota</taxon>
        <taxon>Gammaproteobacteria</taxon>
        <taxon>Oceanospirillales</taxon>
        <taxon>Halomonadaceae</taxon>
        <taxon>Chromohalobacter</taxon>
    </lineage>
</organism>
<dbReference type="NCBIfam" id="TIGR01891">
    <property type="entry name" value="amidohydrolases"/>
    <property type="match status" value="1"/>
</dbReference>
<reference evidence="4 5" key="1">
    <citation type="submission" date="2017-08" db="EMBL/GenBank/DDBJ databases">
        <authorList>
            <person name="de Groot N.N."/>
        </authorList>
    </citation>
    <scope>NUCLEOTIDE SEQUENCE [LARGE SCALE GENOMIC DNA]</scope>
    <source>
        <strain evidence="4 5">USBA 855</strain>
    </source>
</reference>
<dbReference type="Pfam" id="PF01546">
    <property type="entry name" value="Peptidase_M20"/>
    <property type="match status" value="1"/>
</dbReference>
<keyword evidence="1 4" id="KW-0378">Hydrolase</keyword>